<dbReference type="SUPFAM" id="SSF52540">
    <property type="entry name" value="P-loop containing nucleoside triphosphate hydrolases"/>
    <property type="match status" value="1"/>
</dbReference>
<dbReference type="OrthoDB" id="10251136at2759"/>
<feature type="domain" description="AAA+ ATPase" evidence="5">
    <location>
        <begin position="37"/>
        <end position="175"/>
    </location>
</feature>
<dbReference type="PANTHER" id="PTHR23074:SF17">
    <property type="entry name" value="FIDGETIN-LIKE PROTEIN 1"/>
    <property type="match status" value="1"/>
</dbReference>
<evidence type="ECO:0000256" key="2">
    <source>
        <dbReference type="ARBA" id="ARBA00022741"/>
    </source>
</evidence>
<dbReference type="InterPro" id="IPR003593">
    <property type="entry name" value="AAA+_ATPase"/>
</dbReference>
<dbReference type="GO" id="GO:0005524">
    <property type="term" value="F:ATP binding"/>
    <property type="evidence" value="ECO:0007669"/>
    <property type="project" value="UniProtKB-KW"/>
</dbReference>
<dbReference type="EMBL" id="GG738849">
    <property type="protein sequence ID" value="EFC48883.1"/>
    <property type="molecule type" value="Genomic_DNA"/>
</dbReference>
<dbReference type="InterPro" id="IPR050304">
    <property type="entry name" value="MT-severing_AAA_ATPase"/>
</dbReference>
<feature type="non-terminal residue" evidence="6">
    <location>
        <position position="277"/>
    </location>
</feature>
<keyword evidence="2 4" id="KW-0547">Nucleotide-binding</keyword>
<dbReference type="InterPro" id="IPR003959">
    <property type="entry name" value="ATPase_AAA_core"/>
</dbReference>
<evidence type="ECO:0000256" key="3">
    <source>
        <dbReference type="ARBA" id="ARBA00022840"/>
    </source>
</evidence>
<sequence length="277" mass="30825">SVTWDDIAGLAYAKKSVQEAVIWPLMRPDLFTGLRKPPKGLLLFGPPGTGKTLIGKAIAHESGSTFFSISASSLTSKWVGEGEKLVKTLFSLARYFQPSVVFIDEIDSLLSQRSDGDADNGSRRLKTEFLVQLDGASTNDDQDRILIVGATNRPEEIDEAVRRRMGKRLYIPLPSKEGRKEMFLRLLAKNPNTLSDEEMEKLVELTDGYSGSDIKNLCAEASMFSVRDLGSFIKHASADQLRPIEFKDCRSALKSIRPSVAQSDLDRYIEWNRTFGS</sequence>
<organism evidence="7">
    <name type="scientific">Naegleria gruberi</name>
    <name type="common">Amoeba</name>
    <dbReference type="NCBI Taxonomy" id="5762"/>
    <lineage>
        <taxon>Eukaryota</taxon>
        <taxon>Discoba</taxon>
        <taxon>Heterolobosea</taxon>
        <taxon>Tetramitia</taxon>
        <taxon>Eutetramitia</taxon>
        <taxon>Vahlkampfiidae</taxon>
        <taxon>Naegleria</taxon>
    </lineage>
</organism>
<accession>D2V2E0</accession>
<protein>
    <submittedName>
        <fullName evidence="6">Predicted protein</fullName>
    </submittedName>
</protein>
<evidence type="ECO:0000256" key="1">
    <source>
        <dbReference type="ARBA" id="ARBA00006914"/>
    </source>
</evidence>
<comment type="similarity">
    <text evidence="1 4">Belongs to the AAA ATPase family.</text>
</comment>
<dbReference type="Pfam" id="PF00004">
    <property type="entry name" value="AAA"/>
    <property type="match status" value="1"/>
</dbReference>
<proteinExistence type="inferred from homology"/>
<dbReference type="KEGG" id="ngr:NAEGRDRAFT_3410"/>
<gene>
    <name evidence="6" type="ORF">NAEGRDRAFT_3410</name>
</gene>
<dbReference type="eggNOG" id="KOG0740">
    <property type="taxonomic scope" value="Eukaryota"/>
</dbReference>
<dbReference type="FunFam" id="1.10.8.60:FF:000022">
    <property type="entry name" value="Fidgetin like 1"/>
    <property type="match status" value="1"/>
</dbReference>
<reference evidence="6 7" key="1">
    <citation type="journal article" date="2010" name="Cell">
        <title>The genome of Naegleria gruberi illuminates early eukaryotic versatility.</title>
        <authorList>
            <person name="Fritz-Laylin L.K."/>
            <person name="Prochnik S.E."/>
            <person name="Ginger M.L."/>
            <person name="Dacks J.B."/>
            <person name="Carpenter M.L."/>
            <person name="Field M.C."/>
            <person name="Kuo A."/>
            <person name="Paredez A."/>
            <person name="Chapman J."/>
            <person name="Pham J."/>
            <person name="Shu S."/>
            <person name="Neupane R."/>
            <person name="Cipriano M."/>
            <person name="Mancuso J."/>
            <person name="Tu H."/>
            <person name="Salamov A."/>
            <person name="Lindquist E."/>
            <person name="Shapiro H."/>
            <person name="Lucas S."/>
            <person name="Grigoriev I.V."/>
            <person name="Cande W.Z."/>
            <person name="Fulton C."/>
            <person name="Rokhsar D.S."/>
            <person name="Dawson S.C."/>
        </authorList>
    </citation>
    <scope>NUCLEOTIDE SEQUENCE [LARGE SCALE GENOMIC DNA]</scope>
    <source>
        <strain evidence="6 7">NEG-M</strain>
    </source>
</reference>
<evidence type="ECO:0000313" key="6">
    <source>
        <dbReference type="EMBL" id="EFC48883.1"/>
    </source>
</evidence>
<dbReference type="Gene3D" id="3.40.50.300">
    <property type="entry name" value="P-loop containing nucleotide triphosphate hydrolases"/>
    <property type="match status" value="1"/>
</dbReference>
<dbReference type="PROSITE" id="PS00674">
    <property type="entry name" value="AAA"/>
    <property type="match status" value="1"/>
</dbReference>
<dbReference type="Pfam" id="PF09336">
    <property type="entry name" value="Vps4_C"/>
    <property type="match status" value="1"/>
</dbReference>
<dbReference type="OMA" id="LCQEAIW"/>
<dbReference type="SMART" id="SM00382">
    <property type="entry name" value="AAA"/>
    <property type="match status" value="1"/>
</dbReference>
<dbReference type="InterPro" id="IPR003960">
    <property type="entry name" value="ATPase_AAA_CS"/>
</dbReference>
<dbReference type="VEuPathDB" id="AmoebaDB:NAEGRDRAFT_3410"/>
<dbReference type="InterPro" id="IPR015415">
    <property type="entry name" value="Spast_Vps4_C"/>
</dbReference>
<dbReference type="Pfam" id="PF17862">
    <property type="entry name" value="AAA_lid_3"/>
    <property type="match status" value="1"/>
</dbReference>
<keyword evidence="7" id="KW-1185">Reference proteome</keyword>
<dbReference type="InterPro" id="IPR027417">
    <property type="entry name" value="P-loop_NTPase"/>
</dbReference>
<dbReference type="InterPro" id="IPR041569">
    <property type="entry name" value="AAA_lid_3"/>
</dbReference>
<dbReference type="FunFam" id="3.40.50.300:FF:000093">
    <property type="entry name" value="Fidgetin-like 1"/>
    <property type="match status" value="1"/>
</dbReference>
<keyword evidence="3 4" id="KW-0067">ATP-binding</keyword>
<dbReference type="GeneID" id="8849905"/>
<dbReference type="STRING" id="5762.D2V2E0"/>
<feature type="non-terminal residue" evidence="6">
    <location>
        <position position="1"/>
    </location>
</feature>
<evidence type="ECO:0000256" key="4">
    <source>
        <dbReference type="RuleBase" id="RU003651"/>
    </source>
</evidence>
<dbReference type="AlphaFoldDB" id="D2V2E0"/>
<name>D2V2E0_NAEGR</name>
<evidence type="ECO:0000259" key="5">
    <source>
        <dbReference type="SMART" id="SM00382"/>
    </source>
</evidence>
<evidence type="ECO:0000313" key="7">
    <source>
        <dbReference type="Proteomes" id="UP000006671"/>
    </source>
</evidence>
<dbReference type="PANTHER" id="PTHR23074">
    <property type="entry name" value="AAA DOMAIN-CONTAINING"/>
    <property type="match status" value="1"/>
</dbReference>
<dbReference type="Proteomes" id="UP000006671">
    <property type="component" value="Unassembled WGS sequence"/>
</dbReference>
<dbReference type="RefSeq" id="XP_002681627.1">
    <property type="nucleotide sequence ID" value="XM_002681581.1"/>
</dbReference>
<dbReference type="InParanoid" id="D2V2E0"/>
<dbReference type="Gene3D" id="1.10.8.60">
    <property type="match status" value="1"/>
</dbReference>
<dbReference type="GO" id="GO:0016887">
    <property type="term" value="F:ATP hydrolysis activity"/>
    <property type="evidence" value="ECO:0007669"/>
    <property type="project" value="InterPro"/>
</dbReference>